<proteinExistence type="predicted"/>
<accession>A0AAQ3SME9</accession>
<dbReference type="AlphaFoldDB" id="A0AAQ3SME9"/>
<organism evidence="1 2">
    <name type="scientific">Paspalum notatum var. saurae</name>
    <dbReference type="NCBI Taxonomy" id="547442"/>
    <lineage>
        <taxon>Eukaryota</taxon>
        <taxon>Viridiplantae</taxon>
        <taxon>Streptophyta</taxon>
        <taxon>Embryophyta</taxon>
        <taxon>Tracheophyta</taxon>
        <taxon>Spermatophyta</taxon>
        <taxon>Magnoliopsida</taxon>
        <taxon>Liliopsida</taxon>
        <taxon>Poales</taxon>
        <taxon>Poaceae</taxon>
        <taxon>PACMAD clade</taxon>
        <taxon>Panicoideae</taxon>
        <taxon>Andropogonodae</taxon>
        <taxon>Paspaleae</taxon>
        <taxon>Paspalinae</taxon>
        <taxon>Paspalum</taxon>
    </lineage>
</organism>
<name>A0AAQ3SME9_PASNO</name>
<evidence type="ECO:0000313" key="2">
    <source>
        <dbReference type="Proteomes" id="UP001341281"/>
    </source>
</evidence>
<dbReference type="EMBL" id="CP144746">
    <property type="protein sequence ID" value="WVZ56553.1"/>
    <property type="molecule type" value="Genomic_DNA"/>
</dbReference>
<keyword evidence="2" id="KW-1185">Reference proteome</keyword>
<reference evidence="1 2" key="1">
    <citation type="submission" date="2024-02" db="EMBL/GenBank/DDBJ databases">
        <title>High-quality chromosome-scale genome assembly of Pensacola bahiagrass (Paspalum notatum Flugge var. saurae).</title>
        <authorList>
            <person name="Vega J.M."/>
            <person name="Podio M."/>
            <person name="Orjuela J."/>
            <person name="Siena L.A."/>
            <person name="Pessino S.C."/>
            <person name="Combes M.C."/>
            <person name="Mariac C."/>
            <person name="Albertini E."/>
            <person name="Pupilli F."/>
            <person name="Ortiz J.P.A."/>
            <person name="Leblanc O."/>
        </authorList>
    </citation>
    <scope>NUCLEOTIDE SEQUENCE [LARGE SCALE GENOMIC DNA]</scope>
    <source>
        <strain evidence="1">R1</strain>
        <tissue evidence="1">Leaf</tissue>
    </source>
</reference>
<sequence>MNSVLPPGDMHRRNLPNARAQCRPQLRRMVTIEFSHLLLRLLRVRTGTSRFLERIKSCIVQDRRDVCVIHDRYGGILQAVQDLQEGSVQRQRTPKWVDLKSRWCMRHMGANFQKQFKSKKLTTLFKRVCSQNQEKKFNVLWKKLDEHTKKQAAELRSRGVNAEDEEPIAMENVGVDGPNWIEHEPKEKWALLHDEGGARYGIMTTNLAEVYNWVLRGSRSMPLIEIVEFYIYRTTQYFRERYPKAEKVFKDHRLIYGQKFFEYMDKANKKAAGHRVRNMGVAEHRFEVLCRDKGRRGGNHERYVQECVLYNNHCLYHVPCTHVIASRGRRFECTYVCVALLHEGCNLSHTEVRDIWVRHGERISPVFVVPPISYPILTPT</sequence>
<dbReference type="Proteomes" id="UP001341281">
    <property type="component" value="Chromosome 02"/>
</dbReference>
<gene>
    <name evidence="1" type="ORF">U9M48_007062</name>
</gene>
<evidence type="ECO:0000313" key="1">
    <source>
        <dbReference type="EMBL" id="WVZ56553.1"/>
    </source>
</evidence>
<protein>
    <submittedName>
        <fullName evidence="1">Uncharacterized protein</fullName>
    </submittedName>
</protein>